<keyword evidence="6" id="KW-0378">Hydrolase</keyword>
<dbReference type="PANTHER" id="PTHR37984">
    <property type="entry name" value="PROTEIN CBG26694"/>
    <property type="match status" value="1"/>
</dbReference>
<dbReference type="InterPro" id="IPR041373">
    <property type="entry name" value="RT_RNaseH"/>
</dbReference>
<dbReference type="Pfam" id="PF00665">
    <property type="entry name" value="rve"/>
    <property type="match status" value="1"/>
</dbReference>
<organism evidence="11 12">
    <name type="scientific">Acrobeloides nanus</name>
    <dbReference type="NCBI Taxonomy" id="290746"/>
    <lineage>
        <taxon>Eukaryota</taxon>
        <taxon>Metazoa</taxon>
        <taxon>Ecdysozoa</taxon>
        <taxon>Nematoda</taxon>
        <taxon>Chromadorea</taxon>
        <taxon>Rhabditida</taxon>
        <taxon>Tylenchina</taxon>
        <taxon>Cephalobomorpha</taxon>
        <taxon>Cephaloboidea</taxon>
        <taxon>Cephalobidae</taxon>
        <taxon>Acrobeloides</taxon>
    </lineage>
</organism>
<dbReference type="GO" id="GO:0016787">
    <property type="term" value="F:hydrolase activity"/>
    <property type="evidence" value="ECO:0007669"/>
    <property type="project" value="UniProtKB-KW"/>
</dbReference>
<dbReference type="AlphaFoldDB" id="A0A914DWQ4"/>
<keyword evidence="5" id="KW-0255">Endonuclease</keyword>
<dbReference type="Proteomes" id="UP000887540">
    <property type="component" value="Unplaced"/>
</dbReference>
<reference evidence="12" key="1">
    <citation type="submission" date="2022-11" db="UniProtKB">
        <authorList>
            <consortium name="WormBaseParasite"/>
        </authorList>
    </citation>
    <scope>IDENTIFICATION</scope>
</reference>
<dbReference type="EC" id="2.7.7.49" evidence="1"/>
<dbReference type="FunFam" id="3.10.20.370:FF:000001">
    <property type="entry name" value="Retrovirus-related Pol polyprotein from transposon 17.6-like protein"/>
    <property type="match status" value="1"/>
</dbReference>
<evidence type="ECO:0000256" key="6">
    <source>
        <dbReference type="ARBA" id="ARBA00022801"/>
    </source>
</evidence>
<feature type="compositionally biased region" description="Basic and acidic residues" evidence="8">
    <location>
        <begin position="1197"/>
        <end position="1207"/>
    </location>
</feature>
<dbReference type="Gene3D" id="3.30.420.10">
    <property type="entry name" value="Ribonuclease H-like superfamily/Ribonuclease H"/>
    <property type="match status" value="1"/>
</dbReference>
<evidence type="ECO:0000256" key="4">
    <source>
        <dbReference type="ARBA" id="ARBA00022722"/>
    </source>
</evidence>
<dbReference type="GO" id="GO:0003964">
    <property type="term" value="F:RNA-directed DNA polymerase activity"/>
    <property type="evidence" value="ECO:0007669"/>
    <property type="project" value="UniProtKB-KW"/>
</dbReference>
<keyword evidence="4" id="KW-0540">Nuclease</keyword>
<evidence type="ECO:0000313" key="11">
    <source>
        <dbReference type="Proteomes" id="UP000887540"/>
    </source>
</evidence>
<dbReference type="FunFam" id="3.30.420.10:FF:000032">
    <property type="entry name" value="Retrovirus-related Pol polyprotein from transposon 297-like Protein"/>
    <property type="match status" value="1"/>
</dbReference>
<dbReference type="FunFam" id="3.30.70.270:FF:000020">
    <property type="entry name" value="Transposon Tf2-6 polyprotein-like Protein"/>
    <property type="match status" value="1"/>
</dbReference>
<keyword evidence="3" id="KW-0548">Nucleotidyltransferase</keyword>
<feature type="domain" description="Reverse transcriptase" evidence="9">
    <location>
        <begin position="1"/>
        <end position="97"/>
    </location>
</feature>
<evidence type="ECO:0000259" key="10">
    <source>
        <dbReference type="PROSITE" id="PS50994"/>
    </source>
</evidence>
<keyword evidence="11" id="KW-1185">Reference proteome</keyword>
<keyword evidence="7" id="KW-0695">RNA-directed DNA polymerase</keyword>
<dbReference type="GO" id="GO:0015074">
    <property type="term" value="P:DNA integration"/>
    <property type="evidence" value="ECO:0007669"/>
    <property type="project" value="InterPro"/>
</dbReference>
<feature type="domain" description="Integrase catalytic" evidence="10">
    <location>
        <begin position="494"/>
        <end position="651"/>
    </location>
</feature>
<dbReference type="Pfam" id="PF17921">
    <property type="entry name" value="Integrase_H2C2"/>
    <property type="match status" value="1"/>
</dbReference>
<dbReference type="Pfam" id="PF00078">
    <property type="entry name" value="RVT_1"/>
    <property type="match status" value="1"/>
</dbReference>
<dbReference type="InterPro" id="IPR012337">
    <property type="entry name" value="RNaseH-like_sf"/>
</dbReference>
<dbReference type="GO" id="GO:0003676">
    <property type="term" value="F:nucleic acid binding"/>
    <property type="evidence" value="ECO:0007669"/>
    <property type="project" value="InterPro"/>
</dbReference>
<dbReference type="Gene3D" id="1.10.340.70">
    <property type="match status" value="1"/>
</dbReference>
<dbReference type="PROSITE" id="PS50994">
    <property type="entry name" value="INTEGRASE"/>
    <property type="match status" value="1"/>
</dbReference>
<dbReference type="CDD" id="cd01647">
    <property type="entry name" value="RT_LTR"/>
    <property type="match status" value="1"/>
</dbReference>
<evidence type="ECO:0000256" key="5">
    <source>
        <dbReference type="ARBA" id="ARBA00022759"/>
    </source>
</evidence>
<dbReference type="PROSITE" id="PS50878">
    <property type="entry name" value="RT_POL"/>
    <property type="match status" value="1"/>
</dbReference>
<dbReference type="WBParaSite" id="ACRNAN_scaffold4076.g7580.t1">
    <property type="protein sequence ID" value="ACRNAN_scaffold4076.g7580.t1"/>
    <property type="gene ID" value="ACRNAN_scaffold4076.g7580"/>
</dbReference>
<name>A0A914DWQ4_9BILA</name>
<evidence type="ECO:0000256" key="1">
    <source>
        <dbReference type="ARBA" id="ARBA00012493"/>
    </source>
</evidence>
<evidence type="ECO:0000313" key="12">
    <source>
        <dbReference type="WBParaSite" id="ACRNAN_scaffold4076.g7580.t1"/>
    </source>
</evidence>
<dbReference type="Pfam" id="PF17917">
    <property type="entry name" value="RT_RNaseH"/>
    <property type="match status" value="1"/>
</dbReference>
<dbReference type="InterPro" id="IPR043128">
    <property type="entry name" value="Rev_trsase/Diguanyl_cyclase"/>
</dbReference>
<dbReference type="InterPro" id="IPR001584">
    <property type="entry name" value="Integrase_cat-core"/>
</dbReference>
<evidence type="ECO:0000256" key="2">
    <source>
        <dbReference type="ARBA" id="ARBA00022679"/>
    </source>
</evidence>
<dbReference type="InterPro" id="IPR000477">
    <property type="entry name" value="RT_dom"/>
</dbReference>
<evidence type="ECO:0000259" key="9">
    <source>
        <dbReference type="PROSITE" id="PS50878"/>
    </source>
</evidence>
<dbReference type="InterPro" id="IPR050951">
    <property type="entry name" value="Retrovirus_Pol_polyprotein"/>
</dbReference>
<evidence type="ECO:0000256" key="7">
    <source>
        <dbReference type="ARBA" id="ARBA00022918"/>
    </source>
</evidence>
<evidence type="ECO:0000256" key="3">
    <source>
        <dbReference type="ARBA" id="ARBA00022695"/>
    </source>
</evidence>
<dbReference type="CDD" id="cd09274">
    <property type="entry name" value="RNase_HI_RT_Ty3"/>
    <property type="match status" value="1"/>
</dbReference>
<dbReference type="InterPro" id="IPR041588">
    <property type="entry name" value="Integrase_H2C2"/>
</dbReference>
<dbReference type="InterPro" id="IPR043502">
    <property type="entry name" value="DNA/RNA_pol_sf"/>
</dbReference>
<dbReference type="InterPro" id="IPR036397">
    <property type="entry name" value="RNaseH_sf"/>
</dbReference>
<evidence type="ECO:0000256" key="8">
    <source>
        <dbReference type="SAM" id="MobiDB-lite"/>
    </source>
</evidence>
<dbReference type="SUPFAM" id="SSF56672">
    <property type="entry name" value="DNA/RNA polymerases"/>
    <property type="match status" value="1"/>
</dbReference>
<dbReference type="GO" id="GO:0042575">
    <property type="term" value="C:DNA polymerase complex"/>
    <property type="evidence" value="ECO:0007669"/>
    <property type="project" value="UniProtKB-ARBA"/>
</dbReference>
<dbReference type="FunFam" id="3.30.70.270:FF:000003">
    <property type="entry name" value="Transposon Ty3-G Gag-Pol polyprotein"/>
    <property type="match status" value="1"/>
</dbReference>
<dbReference type="PANTHER" id="PTHR37984:SF5">
    <property type="entry name" value="PROTEIN NYNRIN-LIKE"/>
    <property type="match status" value="1"/>
</dbReference>
<accession>A0A914DWQ4</accession>
<dbReference type="SUPFAM" id="SSF53098">
    <property type="entry name" value="Ribonuclease H-like"/>
    <property type="match status" value="1"/>
</dbReference>
<keyword evidence="2" id="KW-0808">Transferase</keyword>
<proteinExistence type="predicted"/>
<protein>
    <recommendedName>
        <fullName evidence="1">RNA-directed DNA polymerase</fullName>
        <ecNumber evidence="1">2.7.7.49</ecNumber>
    </recommendedName>
</protein>
<feature type="region of interest" description="Disordered" evidence="8">
    <location>
        <begin position="1187"/>
        <end position="1207"/>
    </location>
</feature>
<dbReference type="GO" id="GO:0004519">
    <property type="term" value="F:endonuclease activity"/>
    <property type="evidence" value="ECO:0007669"/>
    <property type="project" value="UniProtKB-KW"/>
</dbReference>
<dbReference type="Gene3D" id="3.30.70.270">
    <property type="match status" value="2"/>
</dbReference>
<sequence length="1207" mass="137819">MTAFPALNGLYEWVVMPFGLTNAVGTFQRFMERVMDGFLNDFVFVFLDDVLVVSETWDEHMKHLREVLLRLQRAGLKLRLNKCQFVLKEIKFLGHKLTSDGLKMDEEKVKAIREFPTPKNVTEVQRFNGLAGYYRKFIKGYAQIARPLYELTKKGINFEWSEDCQTSFEKLKSIVCDDVTLDFPDFFAAENDSNRPLMIQTDASRLGLAGILSQRDSENRVRPIYFVSRSCTPAESKYSATELEALALKFALDKFASYIIGFKVLVETDHSALVKIFKNPKECKNSRIDKWAMSVNSRFDLQIVYKPGKSNVTADALSRAFENAEETSKRIVISTLVCNVAKLKATARDIPKESETLIGIDRSNFITELEESEFVHVYRMLAERKWPTDVAITKEVTGQMNRFVVQDRILYYIDPNSFNLLLYVPEKYRTTIFHERHDKLFGVHMSGAKIFGLLKRQFFWPQLRNDCEKWSLACPVCAFTRRPRKNTPPLIPVIAEFPFDLVCLDILKLGLTTRGNVYALVMVDHFTKFLVAAPIPNKTAEAVARALVEQLVLVHGAPRRLHSDKGKEFINQIMDCLVKMLKFGYTTTSGYNPRANGVVERVNESILAMLRRSTPLPQHWDERLPYVVFSYNVTPHSSTAESPFYSIFGRDPVFPSVIDASLLPSRYMIDLEDYQLILAQNLNDVATKIRNTLERQRMKYKYYYDNAKKTINGKYIVGQRVMLFNPRIPTGKHKKLEWRLFGPFRVFKIENNNALVKPIDKPQNEGDWVPLDRLSPVPKELPEISFTRKPPREKIIDQLVSACSKFTFSFSDSGKLAIKMMEEEISVEGKTFNIPGRKILCIGLNDRNGLGPLSECRGNTHAKCRPISVAEIAQSLEGRPIGKYWVRNLAIQVILRAAVRCVSGEKLEPIVVEILHAEIESVASTLETINNKWRTKITIENSEVEMECKRKIDSCLAAREALEASGNIAIRTGAIYPPFSLNEVTGNKLISSGVDLLGYTLSGIRSFHMRGVKIRNAIISPFLGIVPEGHEMLQKLMEGCKVFGITVKGIKEALTFVRSSTFSGEVRMVFYPMATEDLENPDILNDVKQLIDELLKWSVICYVIPPPPATSTIYEDLINLLDEEDYAHLIVRPTSRRRSFVEIGRCGNEITKDYVKNGEWTFAGFYLVRKYMVEVLGLEMLKFEKEKMPVKKSTRQPTKEQKSRESG</sequence>